<dbReference type="GO" id="GO:0005829">
    <property type="term" value="C:cytosol"/>
    <property type="evidence" value="ECO:0007669"/>
    <property type="project" value="TreeGrafter"/>
</dbReference>
<dbReference type="InterPro" id="IPR013118">
    <property type="entry name" value="Mannitol_DH_C"/>
</dbReference>
<name>D1AJ18_SEBTE</name>
<organism evidence="9 10">
    <name type="scientific">Sebaldella termitidis (strain ATCC 33386 / NCTC 11300)</name>
    <dbReference type="NCBI Taxonomy" id="526218"/>
    <lineage>
        <taxon>Bacteria</taxon>
        <taxon>Fusobacteriati</taxon>
        <taxon>Fusobacteriota</taxon>
        <taxon>Fusobacteriia</taxon>
        <taxon>Fusobacteriales</taxon>
        <taxon>Leptotrichiaceae</taxon>
        <taxon>Sebaldella</taxon>
    </lineage>
</organism>
<feature type="domain" description="Mannitol dehydrogenase C-terminal" evidence="8">
    <location>
        <begin position="202"/>
        <end position="343"/>
    </location>
</feature>
<keyword evidence="5 6" id="KW-0520">NAD</keyword>
<dbReference type="Proteomes" id="UP000000845">
    <property type="component" value="Chromosome"/>
</dbReference>
<dbReference type="EC" id="1.1.1.17" evidence="2 6"/>
<dbReference type="SUPFAM" id="SSF51735">
    <property type="entry name" value="NAD(P)-binding Rossmann-fold domains"/>
    <property type="match status" value="1"/>
</dbReference>
<evidence type="ECO:0000256" key="6">
    <source>
        <dbReference type="HAMAP-Rule" id="MF_00196"/>
    </source>
</evidence>
<dbReference type="InterPro" id="IPR013328">
    <property type="entry name" value="6PGD_dom2"/>
</dbReference>
<comment type="caution">
    <text evidence="6">Lacks conserved residue(s) required for the propagation of feature annotation.</text>
</comment>
<evidence type="ECO:0000313" key="9">
    <source>
        <dbReference type="EMBL" id="ACZ08706.1"/>
    </source>
</evidence>
<evidence type="ECO:0000256" key="3">
    <source>
        <dbReference type="ARBA" id="ARBA00016219"/>
    </source>
</evidence>
<evidence type="ECO:0000259" key="8">
    <source>
        <dbReference type="Pfam" id="PF08125"/>
    </source>
</evidence>
<evidence type="ECO:0000256" key="4">
    <source>
        <dbReference type="ARBA" id="ARBA00023002"/>
    </source>
</evidence>
<protein>
    <recommendedName>
        <fullName evidence="3 6">Mannitol-1-phosphate 5-dehydrogenase</fullName>
        <ecNumber evidence="2 6">1.1.1.17</ecNumber>
    </recommendedName>
</protein>
<dbReference type="GO" id="GO:0019592">
    <property type="term" value="P:mannitol catabolic process"/>
    <property type="evidence" value="ECO:0007669"/>
    <property type="project" value="TreeGrafter"/>
</dbReference>
<dbReference type="RefSeq" id="WP_012861300.1">
    <property type="nucleotide sequence ID" value="NC_013517.1"/>
</dbReference>
<dbReference type="Pfam" id="PF01232">
    <property type="entry name" value="Mannitol_dh"/>
    <property type="match status" value="1"/>
</dbReference>
<reference evidence="9 10" key="2">
    <citation type="journal article" date="2010" name="Stand. Genomic Sci.">
        <title>Complete genome sequence of Sebaldella termitidis type strain (NCTC 11300).</title>
        <authorList>
            <person name="Harmon-Smith M."/>
            <person name="Celia L."/>
            <person name="Chertkov O."/>
            <person name="Lapidus A."/>
            <person name="Copeland A."/>
            <person name="Glavina Del Rio T."/>
            <person name="Nolan M."/>
            <person name="Lucas S."/>
            <person name="Tice H."/>
            <person name="Cheng J.F."/>
            <person name="Han C."/>
            <person name="Detter J.C."/>
            <person name="Bruce D."/>
            <person name="Goodwin L."/>
            <person name="Pitluck S."/>
            <person name="Pati A."/>
            <person name="Liolios K."/>
            <person name="Ivanova N."/>
            <person name="Mavromatis K."/>
            <person name="Mikhailova N."/>
            <person name="Chen A."/>
            <person name="Palaniappan K."/>
            <person name="Land M."/>
            <person name="Hauser L."/>
            <person name="Chang Y.J."/>
            <person name="Jeffries C.D."/>
            <person name="Brettin T."/>
            <person name="Goker M."/>
            <person name="Beck B."/>
            <person name="Bristow J."/>
            <person name="Eisen J.A."/>
            <person name="Markowitz V."/>
            <person name="Hugenholtz P."/>
            <person name="Kyrpides N.C."/>
            <person name="Klenk H.P."/>
            <person name="Chen F."/>
        </authorList>
    </citation>
    <scope>NUCLEOTIDE SEQUENCE [LARGE SCALE GENOMIC DNA]</scope>
    <source>
        <strain evidence="10">ATCC 33386 / NCTC 11300</strain>
    </source>
</reference>
<dbReference type="PRINTS" id="PR00084">
    <property type="entry name" value="MTLDHDRGNASE"/>
</dbReference>
<dbReference type="PANTHER" id="PTHR30524:SF0">
    <property type="entry name" value="ALTRONATE OXIDOREDUCTASE-RELATED"/>
    <property type="match status" value="1"/>
</dbReference>
<feature type="domain" description="Mannitol dehydrogenase N-terminal" evidence="7">
    <location>
        <begin position="2"/>
        <end position="190"/>
    </location>
</feature>
<dbReference type="InterPro" id="IPR036291">
    <property type="entry name" value="NAD(P)-bd_dom_sf"/>
</dbReference>
<comment type="catalytic activity">
    <reaction evidence="6">
        <text>D-mannitol 1-phosphate + NAD(+) = beta-D-fructose 6-phosphate + NADH + H(+)</text>
        <dbReference type="Rhea" id="RHEA:19661"/>
        <dbReference type="ChEBI" id="CHEBI:15378"/>
        <dbReference type="ChEBI" id="CHEBI:57540"/>
        <dbReference type="ChEBI" id="CHEBI:57634"/>
        <dbReference type="ChEBI" id="CHEBI:57945"/>
        <dbReference type="ChEBI" id="CHEBI:61381"/>
        <dbReference type="EC" id="1.1.1.17"/>
    </reaction>
</comment>
<dbReference type="InterPro" id="IPR013131">
    <property type="entry name" value="Mannitol_DH_N"/>
</dbReference>
<evidence type="ECO:0000256" key="5">
    <source>
        <dbReference type="ARBA" id="ARBA00023027"/>
    </source>
</evidence>
<dbReference type="InterPro" id="IPR008927">
    <property type="entry name" value="6-PGluconate_DH-like_C_sf"/>
</dbReference>
<keyword evidence="10" id="KW-1185">Reference proteome</keyword>
<dbReference type="PANTHER" id="PTHR30524">
    <property type="entry name" value="MANNITOL-1-PHOSPHATE 5-DEHYDROGENASE"/>
    <property type="match status" value="1"/>
</dbReference>
<dbReference type="HAMAP" id="MF_00196">
    <property type="entry name" value="Mannitol_dehydrog"/>
    <property type="match status" value="1"/>
</dbReference>
<dbReference type="STRING" id="526218.Sterm_1848"/>
<dbReference type="Pfam" id="PF08125">
    <property type="entry name" value="Mannitol_dh_C"/>
    <property type="match status" value="1"/>
</dbReference>
<keyword evidence="4 6" id="KW-0560">Oxidoreductase</keyword>
<dbReference type="InterPro" id="IPR000669">
    <property type="entry name" value="Mannitol_DH"/>
</dbReference>
<dbReference type="eggNOG" id="COG0246">
    <property type="taxonomic scope" value="Bacteria"/>
</dbReference>
<evidence type="ECO:0000259" key="7">
    <source>
        <dbReference type="Pfam" id="PF01232"/>
    </source>
</evidence>
<gene>
    <name evidence="6" type="primary">mtlD</name>
    <name evidence="9" type="ordered locus">Sterm_1848</name>
</gene>
<evidence type="ECO:0000256" key="2">
    <source>
        <dbReference type="ARBA" id="ARBA00012939"/>
    </source>
</evidence>
<dbReference type="EMBL" id="CP001739">
    <property type="protein sequence ID" value="ACZ08706.1"/>
    <property type="molecule type" value="Genomic_DNA"/>
</dbReference>
<dbReference type="KEGG" id="str:Sterm_1848"/>
<accession>D1AJ18</accession>
<dbReference type="Gene3D" id="1.10.1040.10">
    <property type="entry name" value="N-(1-d-carboxylethyl)-l-norvaline Dehydrogenase, domain 2"/>
    <property type="match status" value="1"/>
</dbReference>
<dbReference type="Gene3D" id="3.40.50.720">
    <property type="entry name" value="NAD(P)-binding Rossmann-like Domain"/>
    <property type="match status" value="1"/>
</dbReference>
<dbReference type="AlphaFoldDB" id="D1AJ18"/>
<evidence type="ECO:0000313" key="10">
    <source>
        <dbReference type="Proteomes" id="UP000000845"/>
    </source>
</evidence>
<sequence length="376" mass="42239">MMQAVHFGAGNIGKGFIGDLLHDSGFYITFVEVNDAVVQSINRTNSYDIYVIDKNYEKRTINNVSALSSGEEEITEAILDADMVTTSVWADNLAKVAPVIAKGLQKRIDNKKEKLNILACENALYATDILKKEILKNLKADESELNNYACFPNVSVDRLALNIIKDGEPAVEIDSSFELVIEKNKLVNPDTEPIKGAIYAENLTMYLERKLYIVNCGHAAAAYLGFLKGYKIVQDALKDKEILEEVLGAMNESAAVLQKKFGFSHEDLQKFIQKNIKRFTSEAVKDDILRVGRSPIRKLDPTDRLVAPALGCIEYNYETKYLSKIIAAVFHYENPNDEQAVILKKYLDENGIEKSITNFTKIQKGTKLFDEISEKF</sequence>
<evidence type="ECO:0000256" key="1">
    <source>
        <dbReference type="ARBA" id="ARBA00006541"/>
    </source>
</evidence>
<dbReference type="HOGENOM" id="CLU_036089_2_0_0"/>
<dbReference type="GO" id="GO:0008926">
    <property type="term" value="F:mannitol-1-phosphate 5-dehydrogenase activity"/>
    <property type="evidence" value="ECO:0007669"/>
    <property type="project" value="UniProtKB-UniRule"/>
</dbReference>
<proteinExistence type="inferred from homology"/>
<reference evidence="10" key="1">
    <citation type="submission" date="2009-09" db="EMBL/GenBank/DDBJ databases">
        <title>The complete chromosome of Sebaldella termitidis ATCC 33386.</title>
        <authorList>
            <consortium name="US DOE Joint Genome Institute (JGI-PGF)"/>
            <person name="Lucas S."/>
            <person name="Copeland A."/>
            <person name="Lapidus A."/>
            <person name="Glavina del Rio T."/>
            <person name="Dalin E."/>
            <person name="Tice H."/>
            <person name="Bruce D."/>
            <person name="Goodwin L."/>
            <person name="Pitluck S."/>
            <person name="Kyrpides N."/>
            <person name="Mavromatis K."/>
            <person name="Ivanova N."/>
            <person name="Mikhailova N."/>
            <person name="Sims D."/>
            <person name="Meincke L."/>
            <person name="Brettin T."/>
            <person name="Detter J.C."/>
            <person name="Han C."/>
            <person name="Larimer F."/>
            <person name="Land M."/>
            <person name="Hauser L."/>
            <person name="Markowitz V."/>
            <person name="Cheng J.F."/>
            <person name="Hugenholtz P."/>
            <person name="Woyke T."/>
            <person name="Wu D."/>
            <person name="Eisen J.A."/>
        </authorList>
    </citation>
    <scope>NUCLEOTIDE SEQUENCE [LARGE SCALE GENOMIC DNA]</scope>
    <source>
        <strain evidence="10">ATCC 33386 / NCTC 11300</strain>
    </source>
</reference>
<comment type="similarity">
    <text evidence="1 6">Belongs to the mannitol dehydrogenase family.</text>
</comment>
<dbReference type="InterPro" id="IPR023028">
    <property type="entry name" value="Mannitol_1_phos_5_DH"/>
</dbReference>
<dbReference type="SUPFAM" id="SSF48179">
    <property type="entry name" value="6-phosphogluconate dehydrogenase C-terminal domain-like"/>
    <property type="match status" value="1"/>
</dbReference>